<keyword evidence="12" id="KW-0378">Hydrolase</keyword>
<dbReference type="Gene3D" id="3.80.10.10">
    <property type="entry name" value="Ribonuclease Inhibitor"/>
    <property type="match status" value="1"/>
</dbReference>
<name>A0AAD5SUR1_9FUNG</name>
<dbReference type="InterPro" id="IPR036691">
    <property type="entry name" value="Endo/exonu/phosph_ase_sf"/>
</dbReference>
<evidence type="ECO:0000256" key="6">
    <source>
        <dbReference type="ARBA" id="ARBA00012161"/>
    </source>
</evidence>
<keyword evidence="13" id="KW-0269">Exonuclease</keyword>
<keyword evidence="11" id="KW-0677">Repeat</keyword>
<evidence type="ECO:0000313" key="24">
    <source>
        <dbReference type="Proteomes" id="UP001211907"/>
    </source>
</evidence>
<evidence type="ECO:0000256" key="19">
    <source>
        <dbReference type="ARBA" id="ARBA00030493"/>
    </source>
</evidence>
<dbReference type="GO" id="GO:0003723">
    <property type="term" value="F:RNA binding"/>
    <property type="evidence" value="ECO:0007669"/>
    <property type="project" value="UniProtKB-KW"/>
</dbReference>
<dbReference type="InterPro" id="IPR005135">
    <property type="entry name" value="Endo/exonuclease/phosphatase"/>
</dbReference>
<evidence type="ECO:0000256" key="17">
    <source>
        <dbReference type="ARBA" id="ARBA00023163"/>
    </source>
</evidence>
<evidence type="ECO:0000256" key="5">
    <source>
        <dbReference type="ARBA" id="ARBA00010774"/>
    </source>
</evidence>
<proteinExistence type="inferred from homology"/>
<keyword evidence="18" id="KW-0539">Nucleus</keyword>
<dbReference type="Gene3D" id="3.60.10.10">
    <property type="entry name" value="Endonuclease/exonuclease/phosphatase"/>
    <property type="match status" value="1"/>
</dbReference>
<dbReference type="InterPro" id="IPR001611">
    <property type="entry name" value="Leu-rich_rpt"/>
</dbReference>
<dbReference type="PANTHER" id="PTHR12121">
    <property type="entry name" value="CARBON CATABOLITE REPRESSOR PROTEIN 4"/>
    <property type="match status" value="1"/>
</dbReference>
<reference evidence="23" key="1">
    <citation type="submission" date="2020-05" db="EMBL/GenBank/DDBJ databases">
        <title>Phylogenomic resolution of chytrid fungi.</title>
        <authorList>
            <person name="Stajich J.E."/>
            <person name="Amses K."/>
            <person name="Simmons R."/>
            <person name="Seto K."/>
            <person name="Myers J."/>
            <person name="Bonds A."/>
            <person name="Quandt C.A."/>
            <person name="Barry K."/>
            <person name="Liu P."/>
            <person name="Grigoriev I."/>
            <person name="Longcore J.E."/>
            <person name="James T.Y."/>
        </authorList>
    </citation>
    <scope>NUCLEOTIDE SEQUENCE</scope>
    <source>
        <strain evidence="23">JEL0513</strain>
    </source>
</reference>
<evidence type="ECO:0000256" key="15">
    <source>
        <dbReference type="ARBA" id="ARBA00022884"/>
    </source>
</evidence>
<dbReference type="GO" id="GO:0005634">
    <property type="term" value="C:nucleus"/>
    <property type="evidence" value="ECO:0007669"/>
    <property type="project" value="UniProtKB-SubCell"/>
</dbReference>
<dbReference type="Pfam" id="PF03372">
    <property type="entry name" value="Exo_endo_phos"/>
    <property type="match status" value="1"/>
</dbReference>
<dbReference type="EC" id="3.1.13.4" evidence="6"/>
<evidence type="ECO:0000256" key="18">
    <source>
        <dbReference type="ARBA" id="ARBA00023242"/>
    </source>
</evidence>
<dbReference type="InterPro" id="IPR050410">
    <property type="entry name" value="CCR4/nocturin_mRNA_transcr"/>
</dbReference>
<evidence type="ECO:0000256" key="2">
    <source>
        <dbReference type="ARBA" id="ARBA00001946"/>
    </source>
</evidence>
<comment type="cofactor">
    <cofactor evidence="2">
        <name>Mg(2+)</name>
        <dbReference type="ChEBI" id="CHEBI:18420"/>
    </cofactor>
</comment>
<evidence type="ECO:0000256" key="14">
    <source>
        <dbReference type="ARBA" id="ARBA00022842"/>
    </source>
</evidence>
<dbReference type="GO" id="GO:0005737">
    <property type="term" value="C:cytoplasm"/>
    <property type="evidence" value="ECO:0007669"/>
    <property type="project" value="UniProtKB-SubCell"/>
</dbReference>
<keyword evidence="10" id="KW-0479">Metal-binding</keyword>
<protein>
    <recommendedName>
        <fullName evidence="6">poly(A)-specific ribonuclease</fullName>
        <ecNumber evidence="6">3.1.13.4</ecNumber>
    </recommendedName>
    <alternativeName>
        <fullName evidence="19">Carbon catabolite repressor protein 4</fullName>
    </alternativeName>
    <alternativeName>
        <fullName evidence="20">Cytoplasmic deadenylase</fullName>
    </alternativeName>
    <alternativeName>
        <fullName evidence="21">Glucose-repressible alcohol dehydrogenase transcriptional effector</fullName>
    </alternativeName>
</protein>
<evidence type="ECO:0000256" key="4">
    <source>
        <dbReference type="ARBA" id="ARBA00004496"/>
    </source>
</evidence>
<evidence type="ECO:0000256" key="12">
    <source>
        <dbReference type="ARBA" id="ARBA00022801"/>
    </source>
</evidence>
<dbReference type="GO" id="GO:0004535">
    <property type="term" value="F:poly(A)-specific ribonuclease activity"/>
    <property type="evidence" value="ECO:0007669"/>
    <property type="project" value="UniProtKB-EC"/>
</dbReference>
<keyword evidence="9" id="KW-0540">Nuclease</keyword>
<dbReference type="SUPFAM" id="SSF52058">
    <property type="entry name" value="L domain-like"/>
    <property type="match status" value="1"/>
</dbReference>
<accession>A0AAD5SUR1</accession>
<comment type="subcellular location">
    <subcellularLocation>
        <location evidence="4">Cytoplasm</location>
    </subcellularLocation>
    <subcellularLocation>
        <location evidence="3">Nucleus</location>
    </subcellularLocation>
</comment>
<dbReference type="AlphaFoldDB" id="A0AAD5SUR1"/>
<dbReference type="Pfam" id="PF00560">
    <property type="entry name" value="LRR_1"/>
    <property type="match status" value="1"/>
</dbReference>
<organism evidence="23 24">
    <name type="scientific">Physocladia obscura</name>
    <dbReference type="NCBI Taxonomy" id="109957"/>
    <lineage>
        <taxon>Eukaryota</taxon>
        <taxon>Fungi</taxon>
        <taxon>Fungi incertae sedis</taxon>
        <taxon>Chytridiomycota</taxon>
        <taxon>Chytridiomycota incertae sedis</taxon>
        <taxon>Chytridiomycetes</taxon>
        <taxon>Chytridiales</taxon>
        <taxon>Chytriomycetaceae</taxon>
        <taxon>Physocladia</taxon>
    </lineage>
</organism>
<evidence type="ECO:0000256" key="11">
    <source>
        <dbReference type="ARBA" id="ARBA00022737"/>
    </source>
</evidence>
<dbReference type="Proteomes" id="UP001211907">
    <property type="component" value="Unassembled WGS sequence"/>
</dbReference>
<keyword evidence="17" id="KW-0804">Transcription</keyword>
<gene>
    <name evidence="23" type="primary">CCR4_2</name>
    <name evidence="23" type="ORF">HK100_004993</name>
</gene>
<evidence type="ECO:0000256" key="8">
    <source>
        <dbReference type="ARBA" id="ARBA00022614"/>
    </source>
</evidence>
<feature type="domain" description="Endonuclease/exonuclease/phosphatase" evidence="22">
    <location>
        <begin position="287"/>
        <end position="606"/>
    </location>
</feature>
<evidence type="ECO:0000256" key="16">
    <source>
        <dbReference type="ARBA" id="ARBA00023015"/>
    </source>
</evidence>
<evidence type="ECO:0000256" key="7">
    <source>
        <dbReference type="ARBA" id="ARBA00022490"/>
    </source>
</evidence>
<dbReference type="CDD" id="cd09097">
    <property type="entry name" value="Deadenylase_CCR4"/>
    <property type="match status" value="1"/>
</dbReference>
<dbReference type="SMART" id="SM00369">
    <property type="entry name" value="LRR_TYP"/>
    <property type="match status" value="2"/>
</dbReference>
<evidence type="ECO:0000256" key="13">
    <source>
        <dbReference type="ARBA" id="ARBA00022839"/>
    </source>
</evidence>
<dbReference type="SUPFAM" id="SSF56219">
    <property type="entry name" value="DNase I-like"/>
    <property type="match status" value="1"/>
</dbReference>
<evidence type="ECO:0000256" key="10">
    <source>
        <dbReference type="ARBA" id="ARBA00022723"/>
    </source>
</evidence>
<dbReference type="GO" id="GO:0046872">
    <property type="term" value="F:metal ion binding"/>
    <property type="evidence" value="ECO:0007669"/>
    <property type="project" value="UniProtKB-KW"/>
</dbReference>
<evidence type="ECO:0000256" key="9">
    <source>
        <dbReference type="ARBA" id="ARBA00022722"/>
    </source>
</evidence>
<dbReference type="InterPro" id="IPR032675">
    <property type="entry name" value="LRR_dom_sf"/>
</dbReference>
<evidence type="ECO:0000256" key="3">
    <source>
        <dbReference type="ARBA" id="ARBA00004123"/>
    </source>
</evidence>
<dbReference type="EMBL" id="JADGJH010002384">
    <property type="protein sequence ID" value="KAJ3098908.1"/>
    <property type="molecule type" value="Genomic_DNA"/>
</dbReference>
<evidence type="ECO:0000259" key="22">
    <source>
        <dbReference type="Pfam" id="PF03372"/>
    </source>
</evidence>
<keyword evidence="14" id="KW-0460">Magnesium</keyword>
<evidence type="ECO:0000256" key="1">
    <source>
        <dbReference type="ARBA" id="ARBA00001663"/>
    </source>
</evidence>
<keyword evidence="15" id="KW-0694">RNA-binding</keyword>
<evidence type="ECO:0000256" key="20">
    <source>
        <dbReference type="ARBA" id="ARBA00031469"/>
    </source>
</evidence>
<comment type="caution">
    <text evidence="23">The sequence shown here is derived from an EMBL/GenBank/DDBJ whole genome shotgun (WGS) entry which is preliminary data.</text>
</comment>
<keyword evidence="7" id="KW-0963">Cytoplasm</keyword>
<comment type="catalytic activity">
    <reaction evidence="1">
        <text>Exonucleolytic cleavage of poly(A) to 5'-AMP.</text>
        <dbReference type="EC" id="3.1.13.4"/>
    </reaction>
</comment>
<comment type="similarity">
    <text evidence="5">Belongs to the CCR4/nocturin family.</text>
</comment>
<evidence type="ECO:0000256" key="21">
    <source>
        <dbReference type="ARBA" id="ARBA00033317"/>
    </source>
</evidence>
<dbReference type="PANTHER" id="PTHR12121:SF100">
    <property type="entry name" value="POLY(A)-SPECIFIC RIBONUCLEASE"/>
    <property type="match status" value="1"/>
</dbReference>
<keyword evidence="8" id="KW-0433">Leucine-rich repeat</keyword>
<evidence type="ECO:0000313" key="23">
    <source>
        <dbReference type="EMBL" id="KAJ3098908.1"/>
    </source>
</evidence>
<dbReference type="PROSITE" id="PS51450">
    <property type="entry name" value="LRR"/>
    <property type="match status" value="1"/>
</dbReference>
<sequence>MDAIGSRIGASVQHNGMLYGLANGNANGKLNIGNNANANNANGNTNPSQTERLLTSRASASPHHHARIAAAAARTMAQTSNLNLAAVAAADQTITSATISNGSNRTNGSNASINAVASTQSLVDPRAEKWTVLDLGGMHIRNLSSAIFKYSFLTTLYLNHNNLMYLSHNVILLKCLTILDLSGNKLSTVPPELGSVVSLKELLLFDNQITYLPVELGALYQLEIFGLEGNPLPDQYMNFLQKEGALSIISYLKELLPEPQPPLNREWITVDDSFSQSEANAFTVLCYNTLCDKYATSQVYPYTPAWVLSWENRKELILSEILSYHADIVCLQEVETSQFEEFFQERLLEATDYQGVFWPKSRARTMGEYERRAVDGCATFFRTSKFTLVEKYTIEFQQIAMQRPELRRTEDVFNRVMVKDNIGLIAVLESKDHNNHYKLIVANTHLHWDPSDSDVKLVQTAMLLEELNRIIALHSTTVPVPGSTKPAVTPPVIVCGDFNSLPNSGVHELLNTGSVPRDHPDFKKYTYGAYTREGITHGFGLRSAYDGVSELEFTNYTPAFRGVLDYIFCSQKDLVVTHLLGNVDREYVKAGSGVVGFPNVHHPSDHVPIMAAMWYKGAASATEGNGNSMIGFGVNEGKGKGVFDRIKK</sequence>
<keyword evidence="24" id="KW-1185">Reference proteome</keyword>
<keyword evidence="16" id="KW-0805">Transcription regulation</keyword>
<dbReference type="InterPro" id="IPR003591">
    <property type="entry name" value="Leu-rich_rpt_typical-subtyp"/>
</dbReference>